<proteinExistence type="predicted"/>
<sequence>MFLRCHVASITICVLASLKRSSGYYSSYDSSSTTNSQLRTVNAKLEILTNEVSRLADVTRACTDSKAPPVDPATLVAINRTPGPDGNIFTLHLIKNGDEIFFDISVKDQKIAASYQDEEPDGSCSFTFVCDGNCKSEAKVEVLLTNRNHSSKMSLELINSGTRALFQDRFTIPTLKIKHSGDLVYDEERDVDITVSASYGEEKGFSDLSPSLGVVILDTGDFQRQSGSNWIKTLDQKRFLETEETTLRILTSEHSVSGLLHLSVAFSDSDAPLVKTLKVERSIVLRPRDMDGPFPDSFLEFEDDGERDIYGKIQKKCQVGSSCTIGCTALGQSITGMELNKHLAEDEWEPVTDAVQFDFEYSNTLHWTVQATADSEDMTFRCIAVTAAKNSSQDIEVIINSQEFYIDKNRSLIEVDVDENQPGYENMTVTCTVVGRPVLSKDLMLFYGHDDYHLPRYYTPQVVTNRGETTLTATINFDPRWNRLEEFHYAECRASGDNRGDRYFLEWHPSSQD</sequence>
<dbReference type="Proteomes" id="UP001283361">
    <property type="component" value="Unassembled WGS sequence"/>
</dbReference>
<reference evidence="2" key="1">
    <citation type="journal article" date="2023" name="G3 (Bethesda)">
        <title>A reference genome for the long-term kleptoplast-retaining sea slug Elysia crispata morphotype clarki.</title>
        <authorList>
            <person name="Eastman K.E."/>
            <person name="Pendleton A.L."/>
            <person name="Shaikh M.A."/>
            <person name="Suttiyut T."/>
            <person name="Ogas R."/>
            <person name="Tomko P."/>
            <person name="Gavelis G."/>
            <person name="Widhalm J.R."/>
            <person name="Wisecaver J.H."/>
        </authorList>
    </citation>
    <scope>NUCLEOTIDE SEQUENCE</scope>
    <source>
        <strain evidence="2">ECLA1</strain>
    </source>
</reference>
<evidence type="ECO:0000313" key="2">
    <source>
        <dbReference type="EMBL" id="KAK3770802.1"/>
    </source>
</evidence>
<organism evidence="2 3">
    <name type="scientific">Elysia crispata</name>
    <name type="common">lettuce slug</name>
    <dbReference type="NCBI Taxonomy" id="231223"/>
    <lineage>
        <taxon>Eukaryota</taxon>
        <taxon>Metazoa</taxon>
        <taxon>Spiralia</taxon>
        <taxon>Lophotrochozoa</taxon>
        <taxon>Mollusca</taxon>
        <taxon>Gastropoda</taxon>
        <taxon>Heterobranchia</taxon>
        <taxon>Euthyneura</taxon>
        <taxon>Panpulmonata</taxon>
        <taxon>Sacoglossa</taxon>
        <taxon>Placobranchoidea</taxon>
        <taxon>Plakobranchidae</taxon>
        <taxon>Elysia</taxon>
    </lineage>
</organism>
<feature type="chain" id="PRO_5041946062" evidence="1">
    <location>
        <begin position="24"/>
        <end position="513"/>
    </location>
</feature>
<dbReference type="EMBL" id="JAWDGP010003786">
    <property type="protein sequence ID" value="KAK3770802.1"/>
    <property type="molecule type" value="Genomic_DNA"/>
</dbReference>
<evidence type="ECO:0000313" key="3">
    <source>
        <dbReference type="Proteomes" id="UP001283361"/>
    </source>
</evidence>
<protein>
    <submittedName>
        <fullName evidence="2">Uncharacterized protein</fullName>
    </submittedName>
</protein>
<accession>A0AAE0ZLT1</accession>
<keyword evidence="3" id="KW-1185">Reference proteome</keyword>
<dbReference type="AlphaFoldDB" id="A0AAE0ZLT1"/>
<keyword evidence="1" id="KW-0732">Signal</keyword>
<evidence type="ECO:0000256" key="1">
    <source>
        <dbReference type="SAM" id="SignalP"/>
    </source>
</evidence>
<gene>
    <name evidence="2" type="ORF">RRG08_036404</name>
</gene>
<name>A0AAE0ZLT1_9GAST</name>
<comment type="caution">
    <text evidence="2">The sequence shown here is derived from an EMBL/GenBank/DDBJ whole genome shotgun (WGS) entry which is preliminary data.</text>
</comment>
<feature type="signal peptide" evidence="1">
    <location>
        <begin position="1"/>
        <end position="23"/>
    </location>
</feature>